<organism evidence="3 4">
    <name type="scientific">Arabidopsis arenosa</name>
    <name type="common">Sand rock-cress</name>
    <name type="synonym">Cardaminopsis arenosa</name>
    <dbReference type="NCBI Taxonomy" id="38785"/>
    <lineage>
        <taxon>Eukaryota</taxon>
        <taxon>Viridiplantae</taxon>
        <taxon>Streptophyta</taxon>
        <taxon>Embryophyta</taxon>
        <taxon>Tracheophyta</taxon>
        <taxon>Spermatophyta</taxon>
        <taxon>Magnoliopsida</taxon>
        <taxon>eudicotyledons</taxon>
        <taxon>Gunneridae</taxon>
        <taxon>Pentapetalae</taxon>
        <taxon>rosids</taxon>
        <taxon>malvids</taxon>
        <taxon>Brassicales</taxon>
        <taxon>Brassicaceae</taxon>
        <taxon>Camelineae</taxon>
        <taxon>Arabidopsis</taxon>
    </lineage>
</organism>
<evidence type="ECO:0000313" key="4">
    <source>
        <dbReference type="Proteomes" id="UP000682877"/>
    </source>
</evidence>
<feature type="region of interest" description="Disordered" evidence="1">
    <location>
        <begin position="1086"/>
        <end position="1112"/>
    </location>
</feature>
<dbReference type="InterPro" id="IPR036236">
    <property type="entry name" value="Znf_C2H2_sf"/>
</dbReference>
<feature type="region of interest" description="Disordered" evidence="1">
    <location>
        <begin position="1388"/>
        <end position="1422"/>
    </location>
</feature>
<evidence type="ECO:0000259" key="2">
    <source>
        <dbReference type="PROSITE" id="PS00028"/>
    </source>
</evidence>
<feature type="compositionally biased region" description="Polar residues" evidence="1">
    <location>
        <begin position="1405"/>
        <end position="1422"/>
    </location>
</feature>
<feature type="compositionally biased region" description="Basic and acidic residues" evidence="1">
    <location>
        <begin position="1395"/>
        <end position="1404"/>
    </location>
</feature>
<proteinExistence type="predicted"/>
<feature type="compositionally biased region" description="Basic and acidic residues" evidence="1">
    <location>
        <begin position="1162"/>
        <end position="1176"/>
    </location>
</feature>
<feature type="compositionally biased region" description="Polar residues" evidence="1">
    <location>
        <begin position="795"/>
        <end position="810"/>
    </location>
</feature>
<dbReference type="InterPro" id="IPR024768">
    <property type="entry name" value="Marf1"/>
</dbReference>
<evidence type="ECO:0000256" key="1">
    <source>
        <dbReference type="SAM" id="MobiDB-lite"/>
    </source>
</evidence>
<dbReference type="FunFam" id="3.30.160.60:FF:002363">
    <property type="entry name" value="Putative endonuclease or glycosyl hydrolase with C2H2-type zinc finger domain-containing protein"/>
    <property type="match status" value="1"/>
</dbReference>
<dbReference type="GO" id="GO:0008270">
    <property type="term" value="F:zinc ion binding"/>
    <property type="evidence" value="ECO:0007669"/>
    <property type="project" value="InterPro"/>
</dbReference>
<dbReference type="GO" id="GO:0003676">
    <property type="term" value="F:nucleic acid binding"/>
    <property type="evidence" value="ECO:0007669"/>
    <property type="project" value="InterPro"/>
</dbReference>
<feature type="compositionally biased region" description="Polar residues" evidence="1">
    <location>
        <begin position="867"/>
        <end position="876"/>
    </location>
</feature>
<dbReference type="Pfam" id="PF12874">
    <property type="entry name" value="zf-met"/>
    <property type="match status" value="4"/>
</dbReference>
<keyword evidence="4" id="KW-1185">Reference proteome</keyword>
<feature type="compositionally biased region" description="Basic and acidic residues" evidence="1">
    <location>
        <begin position="1546"/>
        <end position="1582"/>
    </location>
</feature>
<reference evidence="3" key="1">
    <citation type="submission" date="2021-01" db="EMBL/GenBank/DDBJ databases">
        <authorList>
            <person name="Bezrukov I."/>
        </authorList>
    </citation>
    <scope>NUCLEOTIDE SEQUENCE</scope>
</reference>
<dbReference type="InterPro" id="IPR003604">
    <property type="entry name" value="Matrin/U1-like-C_Znf_C2H2"/>
</dbReference>
<dbReference type="SUPFAM" id="SSF57667">
    <property type="entry name" value="beta-beta-alpha zinc fingers"/>
    <property type="match status" value="4"/>
</dbReference>
<dbReference type="GO" id="GO:0010468">
    <property type="term" value="P:regulation of gene expression"/>
    <property type="evidence" value="ECO:0007669"/>
    <property type="project" value="InterPro"/>
</dbReference>
<evidence type="ECO:0000313" key="3">
    <source>
        <dbReference type="EMBL" id="CAE6252596.1"/>
    </source>
</evidence>
<dbReference type="CDD" id="cd10910">
    <property type="entry name" value="PIN_limkain_b1_N_like"/>
    <property type="match status" value="3"/>
</dbReference>
<dbReference type="PANTHER" id="PTHR14379:SF22">
    <property type="entry name" value="ENDONUCLEASE OR GLYCOSYL HYDROLASE"/>
    <property type="match status" value="1"/>
</dbReference>
<feature type="region of interest" description="Disordered" evidence="1">
    <location>
        <begin position="858"/>
        <end position="910"/>
    </location>
</feature>
<protein>
    <recommendedName>
        <fullName evidence="2">C2H2-type domain-containing protein</fullName>
    </recommendedName>
</protein>
<feature type="domain" description="C2H2-type" evidence="2">
    <location>
        <begin position="970"/>
        <end position="992"/>
    </location>
</feature>
<dbReference type="PROSITE" id="PS00028">
    <property type="entry name" value="ZINC_FINGER_C2H2_1"/>
    <property type="match status" value="1"/>
</dbReference>
<dbReference type="GO" id="GO:0005777">
    <property type="term" value="C:peroxisome"/>
    <property type="evidence" value="ECO:0007669"/>
    <property type="project" value="InterPro"/>
</dbReference>
<dbReference type="GO" id="GO:0004540">
    <property type="term" value="F:RNA nuclease activity"/>
    <property type="evidence" value="ECO:0007669"/>
    <property type="project" value="InterPro"/>
</dbReference>
<accession>A0A8S2B632</accession>
<dbReference type="InterPro" id="IPR021139">
    <property type="entry name" value="NYN"/>
</dbReference>
<feature type="compositionally biased region" description="Polar residues" evidence="1">
    <location>
        <begin position="1103"/>
        <end position="1112"/>
    </location>
</feature>
<feature type="region of interest" description="Disordered" evidence="1">
    <location>
        <begin position="1129"/>
        <end position="1149"/>
    </location>
</feature>
<feature type="region of interest" description="Disordered" evidence="1">
    <location>
        <begin position="1162"/>
        <end position="1187"/>
    </location>
</feature>
<dbReference type="SMART" id="SM00451">
    <property type="entry name" value="ZnF_U1"/>
    <property type="match status" value="6"/>
</dbReference>
<feature type="compositionally biased region" description="Basic and acidic residues" evidence="1">
    <location>
        <begin position="1086"/>
        <end position="1095"/>
    </location>
</feature>
<dbReference type="Proteomes" id="UP000682877">
    <property type="component" value="Chromosome 8"/>
</dbReference>
<feature type="compositionally biased region" description="Basic and acidic residues" evidence="1">
    <location>
        <begin position="1129"/>
        <end position="1139"/>
    </location>
</feature>
<dbReference type="InterPro" id="IPR013087">
    <property type="entry name" value="Znf_C2H2_type"/>
</dbReference>
<feature type="compositionally biased region" description="Basic and acidic residues" evidence="1">
    <location>
        <begin position="877"/>
        <end position="889"/>
    </location>
</feature>
<dbReference type="SMART" id="SM00355">
    <property type="entry name" value="ZnF_C2H2"/>
    <property type="match status" value="6"/>
</dbReference>
<name>A0A8S2B632_ARAAE</name>
<gene>
    <name evidence="3" type="ORF">AARE701A_LOCUS22064</name>
</gene>
<feature type="region of interest" description="Disordered" evidence="1">
    <location>
        <begin position="795"/>
        <end position="817"/>
    </location>
</feature>
<feature type="region of interest" description="Disordered" evidence="1">
    <location>
        <begin position="1546"/>
        <end position="1583"/>
    </location>
</feature>
<dbReference type="EMBL" id="LR999458">
    <property type="protein sequence ID" value="CAE6252596.1"/>
    <property type="molecule type" value="Genomic_DNA"/>
</dbReference>
<dbReference type="PANTHER" id="PTHR14379">
    <property type="entry name" value="LIMKAIN B LKAP"/>
    <property type="match status" value="1"/>
</dbReference>
<sequence>MAATATAKSLALLDTENREVLKSWDAIFTHGNTDPVGPLEPLAFNGFGLGHVSAKDHHKPKTDEDESAKADFGGAKTSVWWDIENCEVPKGCDPHGVVQSIRSMLLKRNYCGPLTIYAYGDTNQIPSSVQQALSSTGVSLNHVPAGVKDGSDKKLLVDIVLWAMENQAPANIMLISGDKDFSYLLHKLGMKRYNILLARPEKASMPLIAAAKTVWLWSSIVNGDRPNRPIDIGSHHDSGSEVLRHLGPKQAQGTKRCRSFCELCNVFCSNHDLTAHLSGKRHRTNVMLVARGRPLVSNSIEPKFARCRDCRMSFRSQARAKTQRDMNGFAHNDSIQHPLPFNGVGLKYQSTSATTEAEFATAKTSVWWDFENCNVPKGCDGHAIAQNIKSALLKRNYCGPLTIYAYGDTNKIPSSVQQALSPTALSLIHVPPGVKDGSDKKILVDMLLWAMENQAPANIMLISGDRDFAYVLHQLGMKKYNILLARPENASPFLIAAAKIEWLWTNIVVTGSASKVPNEQAQPSEKNQRYCEKCNVTCTILIDFNSHLSSKKHKKKCANVIGVTKLKAKPKALCCKLCQQAPIFHDGRERRKRSIFGSLLLQNKCAFFSLKSPAMSTAEADYVKAKTSVWWDIENCEVPRGWDAHVIALNVSSALLKMNYCGPVSISAYGDTNLIPLHHQQALSSTGVALNHIPAGVKDASDKKILVDMLLWAIDNPAPANFLLISGDRDFSNALHQLRMRRYNILLAQPPRASVPLVAAAKDVWLWTTLASGGPPLTSCESSLLFNNGSIHVSNKAQASQPHGSTSNAGDTKDQKTRGLPQEMIKNMPQNSRGATGESSRLVNNGLCHVPNYEVSKYPVSEPAKSSKPTESNSDSGDTKDQKTRENHFPRGSPQETRKNMFQNGRGATGEPATTCRICNVVCDSFEKFTAHLSDIRHISQAAFVGSHRAPASVSAKPIQEAVLVEPLLCKVCQISFTNNDTYKNHTYGKRHRKNLELQSDKSKNILVGPADPSKEVLEKHKKNKKVIIEGRAKANADFACRMCNVVCQSQIVFDSHLRGQKHANMLSQSEATLDQALIVSTKLQDKGVGEKEQPSETFIEPQLQSQKAQENTKSCQKQVLVDSKKLQEKGVEEKDQPKEITAQSNASAKYDQALIDSKKLQEKGVGEKEQPRETIVEPQLQPQNAQENSNCFEKHVVMVNQSNVLINARKLEEKDVREEAQPIETIAEPQSQSQNSQEHTKIFEKQNEELRKICGTSESSVKELFQSTKDWVETVNKQIPNGEFFFGDLRSGFEVPREASECFDGIVKPVNLSKGATEHLGEAAFVASDGAQSSVSSKPMKEPEGLQPVWCQVCQISCNSKVAYASHTYGKKHRQILEMLSAKNENMSKGPAKLSKDYGEKTKNVPSKNQTTFDSQLKSQNHSAMVKEPAEALVNSRRTGQEFNQEKPREALEQFSIDSSTILEETDQEKEITEEHTLVKMDDLGFRGALEDKVELKERQAVSENMVHRIFTEQNRESNEPRGCLDVIPERVKLPPNVNVAKNLEDELKHKPEPKAQEPENKTAGRKDHPGEAAKREEIKGQADNFWTRLWGKKV</sequence>
<dbReference type="Gene3D" id="3.40.50.1010">
    <property type="entry name" value="5'-nuclease"/>
    <property type="match status" value="3"/>
</dbReference>
<dbReference type="Pfam" id="PF01936">
    <property type="entry name" value="NYN"/>
    <property type="match status" value="3"/>
</dbReference>
<dbReference type="Gene3D" id="3.30.160.60">
    <property type="entry name" value="Classic Zinc Finger"/>
    <property type="match status" value="5"/>
</dbReference>